<evidence type="ECO:0000259" key="1">
    <source>
        <dbReference type="Pfam" id="PF02602"/>
    </source>
</evidence>
<dbReference type="CDD" id="cd06578">
    <property type="entry name" value="HemD"/>
    <property type="match status" value="1"/>
</dbReference>
<dbReference type="Pfam" id="PF02602">
    <property type="entry name" value="HEM4"/>
    <property type="match status" value="1"/>
</dbReference>
<evidence type="ECO:0000313" key="2">
    <source>
        <dbReference type="EMBL" id="MDD7971431.1"/>
    </source>
</evidence>
<dbReference type="Proteomes" id="UP001431784">
    <property type="component" value="Unassembled WGS sequence"/>
</dbReference>
<comment type="caution">
    <text evidence="2">The sequence shown here is derived from an EMBL/GenBank/DDBJ whole genome shotgun (WGS) entry which is preliminary data.</text>
</comment>
<organism evidence="2 3">
    <name type="scientific">Roseinatronobacter alkalisoli</name>
    <dbReference type="NCBI Taxonomy" id="3028235"/>
    <lineage>
        <taxon>Bacteria</taxon>
        <taxon>Pseudomonadati</taxon>
        <taxon>Pseudomonadota</taxon>
        <taxon>Alphaproteobacteria</taxon>
        <taxon>Rhodobacterales</taxon>
        <taxon>Paracoccaceae</taxon>
        <taxon>Roseinatronobacter</taxon>
    </lineage>
</organism>
<dbReference type="InterPro" id="IPR036108">
    <property type="entry name" value="4pyrrol_syn_uPrphyn_synt_sf"/>
</dbReference>
<dbReference type="RefSeq" id="WP_274352113.1">
    <property type="nucleotide sequence ID" value="NZ_JAQZSM010000007.1"/>
</dbReference>
<feature type="domain" description="Tetrapyrrole biosynthesis uroporphyrinogen III synthase" evidence="1">
    <location>
        <begin position="18"/>
        <end position="229"/>
    </location>
</feature>
<sequence>MTATLLLTRPEQAAQDFAQLVMAAGWRWPVVIAPLMQISHCAPDMDALAGAGTLVFTSRHGVAAWRAAGGGCELPVWCVGPRTAQAARQAGFAQVHQAPGGDAVSLRAALLAARPVPPVLHLRGDHTAMVLAAELVKAGIPARDAVLYRQHARALSDAARTLLSHPVPVVVPLFSPRSARLFAAELANLPVPHRAALHVIAISQACAGALGATKCAGIHVAARPDADAMRDAVITLQAELEEGDKPR</sequence>
<keyword evidence="3" id="KW-1185">Reference proteome</keyword>
<name>A0ABT5TAK5_9RHOB</name>
<proteinExistence type="predicted"/>
<evidence type="ECO:0000313" key="3">
    <source>
        <dbReference type="Proteomes" id="UP001431784"/>
    </source>
</evidence>
<accession>A0ABT5TAK5</accession>
<dbReference type="Gene3D" id="3.40.50.10090">
    <property type="match status" value="2"/>
</dbReference>
<dbReference type="EMBL" id="JAQZSM010000007">
    <property type="protein sequence ID" value="MDD7971431.1"/>
    <property type="molecule type" value="Genomic_DNA"/>
</dbReference>
<gene>
    <name evidence="2" type="ORF">PUT78_09970</name>
</gene>
<dbReference type="InterPro" id="IPR003754">
    <property type="entry name" value="4pyrrol_synth_uPrphyn_synth"/>
</dbReference>
<protein>
    <submittedName>
        <fullName evidence="2">Uroporphyrinogen-III synthase</fullName>
    </submittedName>
</protein>
<reference evidence="2" key="1">
    <citation type="submission" date="2023-02" db="EMBL/GenBank/DDBJ databases">
        <title>Description of Roseinatronobacter alkalisoli sp. nov., an alkaliphilic bacerium isolated from soda soil.</title>
        <authorList>
            <person name="Wei W."/>
        </authorList>
    </citation>
    <scope>NUCLEOTIDE SEQUENCE</scope>
    <source>
        <strain evidence="2">HJB301</strain>
    </source>
</reference>
<dbReference type="SUPFAM" id="SSF69618">
    <property type="entry name" value="HemD-like"/>
    <property type="match status" value="1"/>
</dbReference>